<organism evidence="1">
    <name type="scientific">marine sediment metagenome</name>
    <dbReference type="NCBI Taxonomy" id="412755"/>
    <lineage>
        <taxon>unclassified sequences</taxon>
        <taxon>metagenomes</taxon>
        <taxon>ecological metagenomes</taxon>
    </lineage>
</organism>
<dbReference type="AlphaFoldDB" id="A0A0F9QUF8"/>
<proteinExistence type="predicted"/>
<accession>A0A0F9QUF8</accession>
<comment type="caution">
    <text evidence="1">The sequence shown here is derived from an EMBL/GenBank/DDBJ whole genome shotgun (WGS) entry which is preliminary data.</text>
</comment>
<sequence>MAEIKSIADIGKKFIDVTPGRATQYGEGVKKPKKDWEQSTAAAEDNFEAGITAAISRKSFGKGVREAGNSKYQKGVLEKGISRWPVGIRLALAAYVKGFGPYRDVIERTELPQRYPRRDPRNLDRVAALNRALGEHFERQGS</sequence>
<reference evidence="1" key="1">
    <citation type="journal article" date="2015" name="Nature">
        <title>Complex archaea that bridge the gap between prokaryotes and eukaryotes.</title>
        <authorList>
            <person name="Spang A."/>
            <person name="Saw J.H."/>
            <person name="Jorgensen S.L."/>
            <person name="Zaremba-Niedzwiedzka K."/>
            <person name="Martijn J."/>
            <person name="Lind A.E."/>
            <person name="van Eijk R."/>
            <person name="Schleper C."/>
            <person name="Guy L."/>
            <person name="Ettema T.J."/>
        </authorList>
    </citation>
    <scope>NUCLEOTIDE SEQUENCE</scope>
</reference>
<evidence type="ECO:0000313" key="1">
    <source>
        <dbReference type="EMBL" id="KKN16771.1"/>
    </source>
</evidence>
<gene>
    <name evidence="1" type="ORF">LCGC14_0972660</name>
</gene>
<protein>
    <submittedName>
        <fullName evidence="1">Uncharacterized protein</fullName>
    </submittedName>
</protein>
<name>A0A0F9QUF8_9ZZZZ</name>
<dbReference type="EMBL" id="LAZR01003582">
    <property type="protein sequence ID" value="KKN16771.1"/>
    <property type="molecule type" value="Genomic_DNA"/>
</dbReference>